<feature type="transmembrane region" description="Helical" evidence="7">
    <location>
        <begin position="363"/>
        <end position="386"/>
    </location>
</feature>
<dbReference type="AlphaFoldDB" id="A0A8H3IVN0"/>
<dbReference type="EMBL" id="CAJPDT010000076">
    <property type="protein sequence ID" value="CAF9934388.1"/>
    <property type="molecule type" value="Genomic_DNA"/>
</dbReference>
<dbReference type="GO" id="GO:0015171">
    <property type="term" value="F:amino acid transmembrane transporter activity"/>
    <property type="evidence" value="ECO:0007669"/>
    <property type="project" value="TreeGrafter"/>
</dbReference>
<dbReference type="PROSITE" id="PS00218">
    <property type="entry name" value="AMINO_ACID_PERMEASE_1"/>
    <property type="match status" value="1"/>
</dbReference>
<keyword evidence="2" id="KW-0813">Transport</keyword>
<keyword evidence="3 7" id="KW-0812">Transmembrane</keyword>
<keyword evidence="10" id="KW-1185">Reference proteome</keyword>
<feature type="transmembrane region" description="Helical" evidence="7">
    <location>
        <begin position="59"/>
        <end position="80"/>
    </location>
</feature>
<comment type="subcellular location">
    <subcellularLocation>
        <location evidence="1">Membrane</location>
        <topology evidence="1">Multi-pass membrane protein</topology>
    </subcellularLocation>
</comment>
<keyword evidence="4" id="KW-0029">Amino-acid transport</keyword>
<dbReference type="Pfam" id="PF00324">
    <property type="entry name" value="AA_permease"/>
    <property type="match status" value="1"/>
</dbReference>
<keyword evidence="5 7" id="KW-1133">Transmembrane helix</keyword>
<gene>
    <name evidence="9" type="primary">SLC7A2_2</name>
    <name evidence="9" type="ORF">IMSHALPRED_009689</name>
</gene>
<evidence type="ECO:0000256" key="7">
    <source>
        <dbReference type="SAM" id="Phobius"/>
    </source>
</evidence>
<dbReference type="Proteomes" id="UP000664534">
    <property type="component" value="Unassembled WGS sequence"/>
</dbReference>
<feature type="transmembrane region" description="Helical" evidence="7">
    <location>
        <begin position="532"/>
        <end position="551"/>
    </location>
</feature>
<evidence type="ECO:0000256" key="2">
    <source>
        <dbReference type="ARBA" id="ARBA00022448"/>
    </source>
</evidence>
<organism evidence="9 10">
    <name type="scientific">Imshaugia aleurites</name>
    <dbReference type="NCBI Taxonomy" id="172621"/>
    <lineage>
        <taxon>Eukaryota</taxon>
        <taxon>Fungi</taxon>
        <taxon>Dikarya</taxon>
        <taxon>Ascomycota</taxon>
        <taxon>Pezizomycotina</taxon>
        <taxon>Lecanoromycetes</taxon>
        <taxon>OSLEUM clade</taxon>
        <taxon>Lecanoromycetidae</taxon>
        <taxon>Lecanorales</taxon>
        <taxon>Lecanorineae</taxon>
        <taxon>Parmeliaceae</taxon>
        <taxon>Imshaugia</taxon>
    </lineage>
</organism>
<evidence type="ECO:0000256" key="3">
    <source>
        <dbReference type="ARBA" id="ARBA00022692"/>
    </source>
</evidence>
<dbReference type="InterPro" id="IPR004841">
    <property type="entry name" value="AA-permease/SLC12A_dom"/>
</dbReference>
<dbReference type="OrthoDB" id="3900342at2759"/>
<dbReference type="PANTHER" id="PTHR43341:SF35">
    <property type="entry name" value="ACID TRANSPORTER, PUTATIVE-RELATED"/>
    <property type="match status" value="1"/>
</dbReference>
<dbReference type="PANTHER" id="PTHR43341">
    <property type="entry name" value="AMINO ACID PERMEASE"/>
    <property type="match status" value="1"/>
</dbReference>
<reference evidence="9" key="1">
    <citation type="submission" date="2021-03" db="EMBL/GenBank/DDBJ databases">
        <authorList>
            <person name="Tagirdzhanova G."/>
        </authorList>
    </citation>
    <scope>NUCLEOTIDE SEQUENCE</scope>
</reference>
<comment type="caution">
    <text evidence="9">The sequence shown here is derived from an EMBL/GenBank/DDBJ whole genome shotgun (WGS) entry which is preliminary data.</text>
</comment>
<evidence type="ECO:0000256" key="1">
    <source>
        <dbReference type="ARBA" id="ARBA00004141"/>
    </source>
</evidence>
<name>A0A8H3IVN0_9LECA</name>
<protein>
    <submittedName>
        <fullName evidence="9">Cationic amino acid transporter 2</fullName>
    </submittedName>
</protein>
<feature type="transmembrane region" description="Helical" evidence="7">
    <location>
        <begin position="252"/>
        <end position="272"/>
    </location>
</feature>
<feature type="transmembrane region" description="Helical" evidence="7">
    <location>
        <begin position="440"/>
        <end position="459"/>
    </location>
</feature>
<evidence type="ECO:0000259" key="8">
    <source>
        <dbReference type="Pfam" id="PF00324"/>
    </source>
</evidence>
<dbReference type="GO" id="GO:0016020">
    <property type="term" value="C:membrane"/>
    <property type="evidence" value="ECO:0007669"/>
    <property type="project" value="UniProtKB-SubCell"/>
</dbReference>
<feature type="transmembrane region" description="Helical" evidence="7">
    <location>
        <begin position="198"/>
        <end position="215"/>
    </location>
</feature>
<dbReference type="InterPro" id="IPR004840">
    <property type="entry name" value="Amino_acid_permease_CS"/>
</dbReference>
<evidence type="ECO:0000313" key="10">
    <source>
        <dbReference type="Proteomes" id="UP000664534"/>
    </source>
</evidence>
<feature type="transmembrane region" description="Helical" evidence="7">
    <location>
        <begin position="164"/>
        <end position="186"/>
    </location>
</feature>
<sequence>MAPRSANTQFEEVSIEHVEPDQAVRVARNPDDLLGKLSHEVFKHDCLDRRLKRHHVTGIAFSGAVGIGLFQTSGQILALAGPVGALLAYLFAGLTIFAVMRSLAEMASVRPVSGAVMDYPDVFVDEALGFAVGVMYWLANCMSMVTLTIAAAMFTQYWGPGFGIAPATFILLLVVVLMNACGVRIYGNLEWTFKWIKILLILLACFTMIAIKAGAGPNPIHSNFQISPGYNSTGFFEDGTTIAIPGTGGRIMAVWTCLIIAMFQFMGGEMVLVTAAEAESPRRDLPIAARYMYLLPVSLYLVGIFLVGLCINYLDPKLPHPHVDYYPRGSRLDGITTATRSPFVIVIQTAGIPRLPGFLNAAFLFSALTAANSALYVASRTLFFLARKSSFKFIKETVGRTNNGHTPLMAIVISFVPGVLAFLVVGAAKTSVQEPISVLGRLYTGPILCIYASECLAFLRFRQGMKLFPNTIDRNESYYKEKHYRAHWQPMWAIIGLTLCTTLMLSSGWSAIYDLCAETKGVTKEDSIVDLATTYLGPVMFFGIYLAYKYAYKTQIRPYSSFENLWYPIDVPDELDRSKAASGKRRPILTFLSWLR</sequence>
<keyword evidence="6 7" id="KW-0472">Membrane</keyword>
<feature type="transmembrane region" description="Helical" evidence="7">
    <location>
        <begin position="86"/>
        <end position="104"/>
    </location>
</feature>
<feature type="transmembrane region" description="Helical" evidence="7">
    <location>
        <begin position="407"/>
        <end position="428"/>
    </location>
</feature>
<dbReference type="InterPro" id="IPR050524">
    <property type="entry name" value="APC_YAT"/>
</dbReference>
<evidence type="ECO:0000256" key="5">
    <source>
        <dbReference type="ARBA" id="ARBA00022989"/>
    </source>
</evidence>
<feature type="transmembrane region" description="Helical" evidence="7">
    <location>
        <begin position="293"/>
        <end position="314"/>
    </location>
</feature>
<evidence type="ECO:0000313" key="9">
    <source>
        <dbReference type="EMBL" id="CAF9934388.1"/>
    </source>
</evidence>
<feature type="domain" description="Amino acid permease/ SLC12A" evidence="8">
    <location>
        <begin position="55"/>
        <end position="556"/>
    </location>
</feature>
<feature type="transmembrane region" description="Helical" evidence="7">
    <location>
        <begin position="491"/>
        <end position="512"/>
    </location>
</feature>
<proteinExistence type="predicted"/>
<feature type="transmembrane region" description="Helical" evidence="7">
    <location>
        <begin position="137"/>
        <end position="158"/>
    </location>
</feature>
<dbReference type="PIRSF" id="PIRSF006060">
    <property type="entry name" value="AA_transporter"/>
    <property type="match status" value="1"/>
</dbReference>
<evidence type="ECO:0000256" key="6">
    <source>
        <dbReference type="ARBA" id="ARBA00023136"/>
    </source>
</evidence>
<accession>A0A8H3IVN0</accession>
<dbReference type="Gene3D" id="1.20.1740.10">
    <property type="entry name" value="Amino acid/polyamine transporter I"/>
    <property type="match status" value="1"/>
</dbReference>
<evidence type="ECO:0000256" key="4">
    <source>
        <dbReference type="ARBA" id="ARBA00022970"/>
    </source>
</evidence>